<sequence length="753" mass="82240">MVDKTCFLSPVVLILLSLACPQLVWLTEFPFQNATLPWEERLNDLVSRLELEDIILQLARGGAGPNGPAPPIPRLGIGPYNWNTECLHGDAEAGNASTWPQVIGVAASFAADLAKSVASATSEEVRAKYNNFTRHGIRRDHCGLTCFSPVANIMRHPLWGRNQETFGEDPFMTGEMVSSYVNGLQGLDGPVARYLRTGAGCKDFAVFSGPEDYPASKYTFNSGATERDLYMTYLPAFHECIKAGAYSVMCGYNKIDSVPACLNQRFLKDILRTEFGFKGYVVSEKSALEYAFLKDNYTQTALETAVAAVKAGCNLEQSDTPHNIYTNLTAAVQMKLVTVDELRELVRPLFYTRLRLGEFDPPSMNPWGRFNASEVVESLQHQNFALEGALQTFVMLKNENNTLPVGGVPIIAIVGPFADSPQEILGSFAPQTDPKFISTPWGGLGGLGKVRRLAPGCNNPVCDQYNQTAIMEAVTGADLVIVCLGTGTQIENVGLDRRNMSLPGHQLLLLQQAVKYALGKPLVLLLFSGGPLDIGWADSNPGVHTILQCFFPGQATGGALKNLFTNSQFPVAAGPSGKLPFTWPASMDQVPPITNYNMTGRTYRYFTGDPLYPFGYGLSFTSIKYINVSVGNTTINPCDDLMVYVALVNTGTVYAYESVQVYIKWHNASVPAPNIQLAAFTRLRTTMDNPVTVYLRMPARVRAVFTDQLVLEPGMFTVYGGGQQPNQKRQAPSNVVNTTFTVQGPVTPLSKCP</sequence>
<evidence type="ECO:0000256" key="2">
    <source>
        <dbReference type="ARBA" id="ARBA00022801"/>
    </source>
</evidence>
<evidence type="ECO:0000313" key="7">
    <source>
        <dbReference type="RefSeq" id="XP_022099032.1"/>
    </source>
</evidence>
<dbReference type="Gene3D" id="3.40.50.1700">
    <property type="entry name" value="Glycoside hydrolase family 3 C-terminal domain"/>
    <property type="match status" value="1"/>
</dbReference>
<feature type="domain" description="Fibronectin type III-like" evidence="5">
    <location>
        <begin position="657"/>
        <end position="724"/>
    </location>
</feature>
<dbReference type="OMA" id="AGVMACG"/>
<name>A0A8B7Z234_ACAPL</name>
<reference evidence="7" key="1">
    <citation type="submission" date="2025-08" db="UniProtKB">
        <authorList>
            <consortium name="RefSeq"/>
        </authorList>
    </citation>
    <scope>IDENTIFICATION</scope>
</reference>
<dbReference type="Pfam" id="PF01915">
    <property type="entry name" value="Glyco_hydro_3_C"/>
    <property type="match status" value="1"/>
</dbReference>
<dbReference type="PROSITE" id="PS51257">
    <property type="entry name" value="PROKAR_LIPOPROTEIN"/>
    <property type="match status" value="1"/>
</dbReference>
<dbReference type="InterPro" id="IPR036962">
    <property type="entry name" value="Glyco_hydro_3_N_sf"/>
</dbReference>
<evidence type="ECO:0000259" key="5">
    <source>
        <dbReference type="SMART" id="SM01217"/>
    </source>
</evidence>
<dbReference type="KEGG" id="aplc:110983781"/>
<dbReference type="GO" id="GO:0004867">
    <property type="term" value="F:serine-type endopeptidase inhibitor activity"/>
    <property type="evidence" value="ECO:0007669"/>
    <property type="project" value="InterPro"/>
</dbReference>
<organism evidence="6 7">
    <name type="scientific">Acanthaster planci</name>
    <name type="common">Crown-of-thorns starfish</name>
    <dbReference type="NCBI Taxonomy" id="133434"/>
    <lineage>
        <taxon>Eukaryota</taxon>
        <taxon>Metazoa</taxon>
        <taxon>Echinodermata</taxon>
        <taxon>Eleutherozoa</taxon>
        <taxon>Asterozoa</taxon>
        <taxon>Asteroidea</taxon>
        <taxon>Valvatacea</taxon>
        <taxon>Valvatida</taxon>
        <taxon>Acanthasteridae</taxon>
        <taxon>Acanthaster</taxon>
    </lineage>
</organism>
<gene>
    <name evidence="7" type="primary">LOC110983781</name>
</gene>
<dbReference type="Gene3D" id="3.20.20.300">
    <property type="entry name" value="Glycoside hydrolase, family 3, N-terminal domain"/>
    <property type="match status" value="1"/>
</dbReference>
<dbReference type="PROSITE" id="PS00285">
    <property type="entry name" value="POTATO_INHIBITOR"/>
    <property type="match status" value="1"/>
</dbReference>
<dbReference type="GO" id="GO:0009044">
    <property type="term" value="F:xylan 1,4-beta-xylosidase activity"/>
    <property type="evidence" value="ECO:0007669"/>
    <property type="project" value="InterPro"/>
</dbReference>
<protein>
    <submittedName>
        <fullName evidence="7">Probable beta-D-xylosidase 2</fullName>
    </submittedName>
</protein>
<dbReference type="InterPro" id="IPR026891">
    <property type="entry name" value="Fn3-like"/>
</dbReference>
<dbReference type="InterPro" id="IPR044993">
    <property type="entry name" value="BXL"/>
</dbReference>
<dbReference type="OrthoDB" id="47059at2759"/>
<evidence type="ECO:0000256" key="3">
    <source>
        <dbReference type="ARBA" id="ARBA00023295"/>
    </source>
</evidence>
<evidence type="ECO:0000256" key="1">
    <source>
        <dbReference type="ARBA" id="ARBA00022729"/>
    </source>
</evidence>
<dbReference type="GeneID" id="110983781"/>
<dbReference type="GO" id="GO:0046556">
    <property type="term" value="F:alpha-L-arabinofuranosidase activity"/>
    <property type="evidence" value="ECO:0007669"/>
    <property type="project" value="TreeGrafter"/>
</dbReference>
<dbReference type="InterPro" id="IPR017853">
    <property type="entry name" value="GH"/>
</dbReference>
<evidence type="ECO:0000313" key="6">
    <source>
        <dbReference type="Proteomes" id="UP000694845"/>
    </source>
</evidence>
<accession>A0A8B7Z234</accession>
<dbReference type="InterPro" id="IPR000864">
    <property type="entry name" value="Prot_inh_pot1"/>
</dbReference>
<feature type="signal peptide" evidence="4">
    <location>
        <begin position="1"/>
        <end position="26"/>
    </location>
</feature>
<evidence type="ECO:0000256" key="4">
    <source>
        <dbReference type="SAM" id="SignalP"/>
    </source>
</evidence>
<dbReference type="Proteomes" id="UP000694845">
    <property type="component" value="Unplaced"/>
</dbReference>
<dbReference type="InterPro" id="IPR036881">
    <property type="entry name" value="Glyco_hydro_3_C_sf"/>
</dbReference>
<dbReference type="SUPFAM" id="SSF52279">
    <property type="entry name" value="Beta-D-glucan exohydrolase, C-terminal domain"/>
    <property type="match status" value="1"/>
</dbReference>
<dbReference type="GO" id="GO:0045493">
    <property type="term" value="P:xylan catabolic process"/>
    <property type="evidence" value="ECO:0007669"/>
    <property type="project" value="InterPro"/>
</dbReference>
<dbReference type="AlphaFoldDB" id="A0A8B7Z234"/>
<dbReference type="InterPro" id="IPR001764">
    <property type="entry name" value="Glyco_hydro_3_N"/>
</dbReference>
<keyword evidence="3" id="KW-0326">Glycosidase</keyword>
<dbReference type="GO" id="GO:0009611">
    <property type="term" value="P:response to wounding"/>
    <property type="evidence" value="ECO:0007669"/>
    <property type="project" value="InterPro"/>
</dbReference>
<dbReference type="SUPFAM" id="SSF51445">
    <property type="entry name" value="(Trans)glycosidases"/>
    <property type="match status" value="1"/>
</dbReference>
<dbReference type="InterPro" id="IPR002772">
    <property type="entry name" value="Glyco_hydro_3_C"/>
</dbReference>
<dbReference type="PANTHER" id="PTHR42721:SF42">
    <property type="entry name" value="FIBRONECTIN TYPE III-LIKE DOMAIN-CONTAINING PROTEIN"/>
    <property type="match status" value="1"/>
</dbReference>
<keyword evidence="1 4" id="KW-0732">Signal</keyword>
<dbReference type="SMART" id="SM01217">
    <property type="entry name" value="Fn3_like"/>
    <property type="match status" value="1"/>
</dbReference>
<feature type="chain" id="PRO_5034810817" evidence="4">
    <location>
        <begin position="27"/>
        <end position="753"/>
    </location>
</feature>
<dbReference type="GO" id="GO:0031222">
    <property type="term" value="P:arabinan catabolic process"/>
    <property type="evidence" value="ECO:0007669"/>
    <property type="project" value="TreeGrafter"/>
</dbReference>
<dbReference type="Pfam" id="PF14310">
    <property type="entry name" value="Fn3-like"/>
    <property type="match status" value="1"/>
</dbReference>
<dbReference type="RefSeq" id="XP_022099032.1">
    <property type="nucleotide sequence ID" value="XM_022243340.1"/>
</dbReference>
<keyword evidence="2" id="KW-0378">Hydrolase</keyword>
<dbReference type="InterPro" id="IPR013783">
    <property type="entry name" value="Ig-like_fold"/>
</dbReference>
<dbReference type="Pfam" id="PF00933">
    <property type="entry name" value="Glyco_hydro_3"/>
    <property type="match status" value="1"/>
</dbReference>
<dbReference type="Gene3D" id="2.60.40.10">
    <property type="entry name" value="Immunoglobulins"/>
    <property type="match status" value="1"/>
</dbReference>
<keyword evidence="6" id="KW-1185">Reference proteome</keyword>
<dbReference type="PANTHER" id="PTHR42721">
    <property type="entry name" value="SUGAR HYDROLASE-RELATED"/>
    <property type="match status" value="1"/>
</dbReference>
<proteinExistence type="predicted"/>